<dbReference type="VEuPathDB" id="FungiDB:PV07_02610"/>
<reference evidence="1 2" key="1">
    <citation type="submission" date="2015-01" db="EMBL/GenBank/DDBJ databases">
        <title>The Genome Sequence of Cladophialophora immunda CBS83496.</title>
        <authorList>
            <consortium name="The Broad Institute Genomics Platform"/>
            <person name="Cuomo C."/>
            <person name="de Hoog S."/>
            <person name="Gorbushina A."/>
            <person name="Stielow B."/>
            <person name="Teixiera M."/>
            <person name="Abouelleil A."/>
            <person name="Chapman S.B."/>
            <person name="Priest M."/>
            <person name="Young S.K."/>
            <person name="Wortman J."/>
            <person name="Nusbaum C."/>
            <person name="Birren B."/>
        </authorList>
    </citation>
    <scope>NUCLEOTIDE SEQUENCE [LARGE SCALE GENOMIC DNA]</scope>
    <source>
        <strain evidence="1 2">CBS 83496</strain>
    </source>
</reference>
<evidence type="ECO:0000313" key="2">
    <source>
        <dbReference type="Proteomes" id="UP000054466"/>
    </source>
</evidence>
<dbReference type="GeneID" id="27341804"/>
<accession>A0A0D2CIF4</accession>
<dbReference type="OrthoDB" id="3520662at2759"/>
<keyword evidence="2" id="KW-1185">Reference proteome</keyword>
<organism evidence="1 2">
    <name type="scientific">Cladophialophora immunda</name>
    <dbReference type="NCBI Taxonomy" id="569365"/>
    <lineage>
        <taxon>Eukaryota</taxon>
        <taxon>Fungi</taxon>
        <taxon>Dikarya</taxon>
        <taxon>Ascomycota</taxon>
        <taxon>Pezizomycotina</taxon>
        <taxon>Eurotiomycetes</taxon>
        <taxon>Chaetothyriomycetidae</taxon>
        <taxon>Chaetothyriales</taxon>
        <taxon>Herpotrichiellaceae</taxon>
        <taxon>Cladophialophora</taxon>
    </lineage>
</organism>
<dbReference type="Proteomes" id="UP000054466">
    <property type="component" value="Unassembled WGS sequence"/>
</dbReference>
<dbReference type="RefSeq" id="XP_016251134.1">
    <property type="nucleotide sequence ID" value="XM_016389232.1"/>
</dbReference>
<name>A0A0D2CIF4_9EURO</name>
<dbReference type="HOGENOM" id="CLU_082162_0_0_1"/>
<gene>
    <name evidence="1" type="ORF">PV07_02610</name>
</gene>
<proteinExistence type="predicted"/>
<dbReference type="AlphaFoldDB" id="A0A0D2CIF4"/>
<dbReference type="EMBL" id="KN847041">
    <property type="protein sequence ID" value="KIW30918.1"/>
    <property type="molecule type" value="Genomic_DNA"/>
</dbReference>
<sequence length="295" mass="33416">MVLRNMVRDSNKLVAITKTIEAIGAGFQASDRRFTTGQTKAYQRQAIELVRAAHYLFQTIPSYQPTENEEKLYEQAWLSLENNPVTPSALRKRLILIFKGPERSGFDSDQAKARKLRLTERCKTVRNMPPQVVLWWAKAYPASMWEVSQMSDATFDYLVDKMSSQRVQASDSDHNSLRAFASEEPLDSCQEYCDFIQAFHAATYQLSQSSTELELPLPLDSASMGTRPVQVGSEHLHGRVYNLSIPDLQLVGVSDNVRGGPWLTDPYDVNNFPFVTVQISRELGGIYATQRPQQM</sequence>
<protein>
    <submittedName>
        <fullName evidence="1">Uncharacterized protein</fullName>
    </submittedName>
</protein>
<evidence type="ECO:0000313" key="1">
    <source>
        <dbReference type="EMBL" id="KIW30918.1"/>
    </source>
</evidence>